<keyword evidence="12" id="KW-1185">Reference proteome</keyword>
<keyword evidence="5" id="KW-0274">FAD</keyword>
<evidence type="ECO:0000256" key="2">
    <source>
        <dbReference type="ARBA" id="ARBA00009967"/>
    </source>
</evidence>
<dbReference type="SMART" id="SM00950">
    <property type="entry name" value="Piwi"/>
    <property type="match status" value="1"/>
</dbReference>
<dbReference type="Proteomes" id="UP000887458">
    <property type="component" value="Unassembled WGS sequence"/>
</dbReference>
<evidence type="ECO:0000313" key="12">
    <source>
        <dbReference type="Proteomes" id="UP000887458"/>
    </source>
</evidence>
<keyword evidence="6" id="KW-0560">Oxidoreductase</keyword>
<sequence length="1108" mass="127677">MGQMKANFIVVALLLLSLQSILFDQSRADENSIEIEDNLDQSILLNQDDKYRPQQQQREQRKEEKERSIRIAIIGGGVGGTAAAYFLDELLSKQQHEITIYEKNYRLGGRLHTVNVDRDHYEAGGSIIHERNQYVAHLMAKFGIGCGLKRREIGSDDDRLCIFNGERFVFCESSWEIITMIRLFRSYGLDLIRLQKEVNKVIDYFERIYQLQNEHYAYEQLSDLLTAMDSLIYNLTRTSYKHLLQSEYRLSDEFIEQIVQSITLVNYGQTISIPALVGLVSFAGAGSQLYSIEGGNKLLPLHLAHFSKARLLLNTEVMNINYLGDHRYQIDSKRTDSLSNRSDIYDYVVIATPLSSQTNSIRFNNLTKRNELINDIFSKYHMHRTVATFVKGQVLDKYKDLSILSCDIDGQHGGSFFTSLSKLMPVHNVGPRRSNNKDNEQPQSSESNVHKVFSNRRLDHHELYALFDQIDDIQEINWLAYPDYRSVGQPLPPFRLRAGIYYLNAIEWAASAIEMSLIGAKNVALLICHELDVCHTAKNRSANLTSTLITANPISERLLLSTVNQHLKREFLCRKGKFIDKNDIVYVNESENSDHFFQIVFGFSMEICRPYRKDGSQPFLLNINAKLYCLDAGFNLIIYNKLSHTYRDILRHQASVPADKCFERIRNYATKLAQSIRYKDIVVDLNPIEFEAKILPMPSLLPAKKCDDGGDSLQPFYDTNFEPIRWSIISLNEKRFEKDELQSLRDRIIGKAEQYGIRALTKENCVECQSIRIDSLEQMGCHFSQLATDHQIQLAIVLINQDIKLANGHKAQTVFDLSAYLARKNAFISFNYASFEFLDDDDGQHSQSNSSIDRLLIRLCRTFDGLVNVVDRNHLNQIIQPCCPSFDIGRTMLIGCYHRKQGQKSATSFWISLDEQMKKCVKLNRFTPEHLEEALEQYKQLNGQYPDFIFLFRNLLPFEKVHSNVYLNAMIEMIQSTMAKLQLTCKLTCLLVEKKPRECIIASDARSLYGTMAEAPFKQYLMIGYRSFCLFADNSNYGLKLLRPTKYHVIWDQMQLPGWVLAEFCFSLCHYSVDSFFVNDIPVCLELADQLAKLQIQMMNAQEFMSNQ</sequence>
<dbReference type="EMBL" id="NJHN03000077">
    <property type="protein sequence ID" value="KAH9417526.1"/>
    <property type="molecule type" value="Genomic_DNA"/>
</dbReference>
<dbReference type="Pfam" id="PF02171">
    <property type="entry name" value="Piwi"/>
    <property type="match status" value="1"/>
</dbReference>
<dbReference type="InterPro" id="IPR003165">
    <property type="entry name" value="Piwi"/>
</dbReference>
<feature type="chain" id="PRO_5046501409" evidence="9">
    <location>
        <begin position="29"/>
        <end position="1108"/>
    </location>
</feature>
<comment type="similarity">
    <text evidence="2">Belongs to the prenylcysteine oxidase family.</text>
</comment>
<evidence type="ECO:0000256" key="7">
    <source>
        <dbReference type="ARBA" id="ARBA00023180"/>
    </source>
</evidence>
<dbReference type="Gene3D" id="3.30.420.10">
    <property type="entry name" value="Ribonuclease H-like superfamily/Ribonuclease H"/>
    <property type="match status" value="1"/>
</dbReference>
<evidence type="ECO:0000256" key="4">
    <source>
        <dbReference type="ARBA" id="ARBA00022729"/>
    </source>
</evidence>
<evidence type="ECO:0000256" key="6">
    <source>
        <dbReference type="ARBA" id="ARBA00023002"/>
    </source>
</evidence>
<dbReference type="Pfam" id="PF07156">
    <property type="entry name" value="Prenylcys_lyase"/>
    <property type="match status" value="1"/>
</dbReference>
<dbReference type="SUPFAM" id="SSF51905">
    <property type="entry name" value="FAD/NAD(P)-binding domain"/>
    <property type="match status" value="1"/>
</dbReference>
<name>A0ABQ8J4Q4_DERPT</name>
<comment type="cofactor">
    <cofactor evidence="1">
        <name>FAD</name>
        <dbReference type="ChEBI" id="CHEBI:57692"/>
    </cofactor>
</comment>
<comment type="caution">
    <text evidence="11">The sequence shown here is derived from an EMBL/GenBank/DDBJ whole genome shotgun (WGS) entry which is preliminary data.</text>
</comment>
<accession>A0ABQ8J4Q4</accession>
<dbReference type="GO" id="GO:0016829">
    <property type="term" value="F:lyase activity"/>
    <property type="evidence" value="ECO:0007669"/>
    <property type="project" value="UniProtKB-KW"/>
</dbReference>
<dbReference type="InterPro" id="IPR017046">
    <property type="entry name" value="Prenylcysteine_Oxase1"/>
</dbReference>
<evidence type="ECO:0000256" key="3">
    <source>
        <dbReference type="ARBA" id="ARBA00022630"/>
    </source>
</evidence>
<evidence type="ECO:0000259" key="10">
    <source>
        <dbReference type="SMART" id="SM00950"/>
    </source>
</evidence>
<proteinExistence type="inferred from homology"/>
<dbReference type="Pfam" id="PF13450">
    <property type="entry name" value="NAD_binding_8"/>
    <property type="match status" value="1"/>
</dbReference>
<evidence type="ECO:0000313" key="11">
    <source>
        <dbReference type="EMBL" id="KAH9417526.1"/>
    </source>
</evidence>
<dbReference type="PANTHER" id="PTHR15944">
    <property type="entry name" value="FARNESYLCYSTEINE LYASE"/>
    <property type="match status" value="1"/>
</dbReference>
<dbReference type="PANTHER" id="PTHR15944:SF0">
    <property type="entry name" value="PRENYLCYSTEINE LYASE DOMAIN-CONTAINING PROTEIN"/>
    <property type="match status" value="1"/>
</dbReference>
<dbReference type="InterPro" id="IPR012337">
    <property type="entry name" value="RNaseH-like_sf"/>
</dbReference>
<dbReference type="Gene3D" id="3.50.50.60">
    <property type="entry name" value="FAD/NAD(P)-binding domain"/>
    <property type="match status" value="1"/>
</dbReference>
<reference evidence="11 12" key="2">
    <citation type="journal article" date="2022" name="Mol. Biol. Evol.">
        <title>Comparative Genomics Reveals Insights into the Divergent Evolution of Astigmatic Mites and Household Pest Adaptations.</title>
        <authorList>
            <person name="Xiong Q."/>
            <person name="Wan A.T."/>
            <person name="Liu X."/>
            <person name="Fung C.S."/>
            <person name="Xiao X."/>
            <person name="Malainual N."/>
            <person name="Hou J."/>
            <person name="Wang L."/>
            <person name="Wang M."/>
            <person name="Yang K.Y."/>
            <person name="Cui Y."/>
            <person name="Leung E.L."/>
            <person name="Nong W."/>
            <person name="Shin S.K."/>
            <person name="Au S.W."/>
            <person name="Jeong K.Y."/>
            <person name="Chew F.T."/>
            <person name="Hui J.H."/>
            <person name="Leung T.F."/>
            <person name="Tungtrongchitr A."/>
            <person name="Zhong N."/>
            <person name="Liu Z."/>
            <person name="Tsui S.K."/>
        </authorList>
    </citation>
    <scope>NUCLEOTIDE SEQUENCE [LARGE SCALE GENOMIC DNA]</scope>
    <source>
        <strain evidence="11">Derp</strain>
    </source>
</reference>
<protein>
    <submittedName>
        <fullName evidence="11">Prenylcysteine lyase</fullName>
    </submittedName>
</protein>
<keyword evidence="3" id="KW-0285">Flavoprotein</keyword>
<feature type="signal peptide" evidence="9">
    <location>
        <begin position="1"/>
        <end position="28"/>
    </location>
</feature>
<reference evidence="11 12" key="1">
    <citation type="journal article" date="2018" name="J. Allergy Clin. Immunol.">
        <title>High-quality assembly of Dermatophagoides pteronyssinus genome and transcriptome reveals a wide range of novel allergens.</title>
        <authorList>
            <person name="Liu X.Y."/>
            <person name="Yang K.Y."/>
            <person name="Wang M.Q."/>
            <person name="Kwok J.S."/>
            <person name="Zeng X."/>
            <person name="Yang Z."/>
            <person name="Xiao X.J."/>
            <person name="Lau C.P."/>
            <person name="Li Y."/>
            <person name="Huang Z.M."/>
            <person name="Ba J.G."/>
            <person name="Yim A.K."/>
            <person name="Ouyang C.Y."/>
            <person name="Ngai S.M."/>
            <person name="Chan T.F."/>
            <person name="Leung E.L."/>
            <person name="Liu L."/>
            <person name="Liu Z.G."/>
            <person name="Tsui S.K."/>
        </authorList>
    </citation>
    <scope>NUCLEOTIDE SEQUENCE [LARGE SCALE GENOMIC DNA]</scope>
    <source>
        <strain evidence="11">Derp</strain>
    </source>
</reference>
<dbReference type="InterPro" id="IPR036188">
    <property type="entry name" value="FAD/NAD-bd_sf"/>
</dbReference>
<feature type="domain" description="Piwi" evidence="10">
    <location>
        <begin position="793"/>
        <end position="1100"/>
    </location>
</feature>
<evidence type="ECO:0000256" key="1">
    <source>
        <dbReference type="ARBA" id="ARBA00001974"/>
    </source>
</evidence>
<dbReference type="InterPro" id="IPR010795">
    <property type="entry name" value="Prenylcys_lyase"/>
</dbReference>
<dbReference type="SUPFAM" id="SSF53098">
    <property type="entry name" value="Ribonuclease H-like"/>
    <property type="match status" value="1"/>
</dbReference>
<organism evidence="11 12">
    <name type="scientific">Dermatophagoides pteronyssinus</name>
    <name type="common">European house dust mite</name>
    <dbReference type="NCBI Taxonomy" id="6956"/>
    <lineage>
        <taxon>Eukaryota</taxon>
        <taxon>Metazoa</taxon>
        <taxon>Ecdysozoa</taxon>
        <taxon>Arthropoda</taxon>
        <taxon>Chelicerata</taxon>
        <taxon>Arachnida</taxon>
        <taxon>Acari</taxon>
        <taxon>Acariformes</taxon>
        <taxon>Sarcoptiformes</taxon>
        <taxon>Astigmata</taxon>
        <taxon>Psoroptidia</taxon>
        <taxon>Analgoidea</taxon>
        <taxon>Pyroglyphidae</taxon>
        <taxon>Dermatophagoidinae</taxon>
        <taxon>Dermatophagoides</taxon>
    </lineage>
</organism>
<keyword evidence="11" id="KW-0456">Lyase</keyword>
<keyword evidence="7" id="KW-0325">Glycoprotein</keyword>
<evidence type="ECO:0000256" key="9">
    <source>
        <dbReference type="SAM" id="SignalP"/>
    </source>
</evidence>
<feature type="region of interest" description="Disordered" evidence="8">
    <location>
        <begin position="428"/>
        <end position="449"/>
    </location>
</feature>
<dbReference type="InterPro" id="IPR036397">
    <property type="entry name" value="RNaseH_sf"/>
</dbReference>
<keyword evidence="4 9" id="KW-0732">Signal</keyword>
<evidence type="ECO:0000256" key="5">
    <source>
        <dbReference type="ARBA" id="ARBA00022827"/>
    </source>
</evidence>
<gene>
    <name evidence="11" type="primary">PCYOX1</name>
    <name evidence="11" type="ORF">DERP_007525</name>
</gene>
<evidence type="ECO:0000256" key="8">
    <source>
        <dbReference type="SAM" id="MobiDB-lite"/>
    </source>
</evidence>